<accession>A0ABW3TXR1</accession>
<keyword evidence="2" id="KW-1185">Reference proteome</keyword>
<comment type="caution">
    <text evidence="1">The sequence shown here is derived from an EMBL/GenBank/DDBJ whole genome shotgun (WGS) entry which is preliminary data.</text>
</comment>
<reference evidence="2" key="1">
    <citation type="journal article" date="2019" name="Int. J. Syst. Evol. Microbiol.">
        <title>The Global Catalogue of Microorganisms (GCM) 10K type strain sequencing project: providing services to taxonomists for standard genome sequencing and annotation.</title>
        <authorList>
            <consortium name="The Broad Institute Genomics Platform"/>
            <consortium name="The Broad Institute Genome Sequencing Center for Infectious Disease"/>
            <person name="Wu L."/>
            <person name="Ma J."/>
        </authorList>
    </citation>
    <scope>NUCLEOTIDE SEQUENCE [LARGE SCALE GENOMIC DNA]</scope>
    <source>
        <strain evidence="2">CCUG 53915</strain>
    </source>
</reference>
<protein>
    <recommendedName>
        <fullName evidence="3">Glycosyltransferase</fullName>
    </recommendedName>
</protein>
<dbReference type="EMBL" id="JBHTLT010000016">
    <property type="protein sequence ID" value="MFD1204132.1"/>
    <property type="molecule type" value="Genomic_DNA"/>
</dbReference>
<name>A0ABW3TXR1_9BACL</name>
<dbReference type="InterPro" id="IPR016024">
    <property type="entry name" value="ARM-type_fold"/>
</dbReference>
<evidence type="ECO:0000313" key="2">
    <source>
        <dbReference type="Proteomes" id="UP001597231"/>
    </source>
</evidence>
<gene>
    <name evidence="1" type="ORF">ACFQ38_03165</name>
</gene>
<evidence type="ECO:0008006" key="3">
    <source>
        <dbReference type="Google" id="ProtNLM"/>
    </source>
</evidence>
<proteinExistence type="predicted"/>
<dbReference type="Proteomes" id="UP001597231">
    <property type="component" value="Unassembled WGS sequence"/>
</dbReference>
<evidence type="ECO:0000313" key="1">
    <source>
        <dbReference type="EMBL" id="MFD1204132.1"/>
    </source>
</evidence>
<sequence>MSHPLIPNLTTIQSTNSSSSPLVLREGQMFHGQIKQLFPGQMAEVQIGGQRLIAKLEVPMKAGDSYYFQVKSTEPELQLKMISGPLRTDESLSRQLSSLLESMQLPKTSEMQSLLNYVLKQKLPISRDNLLEAEKLLKTVPAALRNEALSAIHKLLDMRLPLTINHFNSLIGVETREGLHHLIAALSKALNNENALSEQAKSHLSSLLNGMGKQTDQAVERSIIANALNKLLETSVGREERFAVLQLLKQAGVLPIRTSLANLPSVIHEMMGDIPTQRDKQSNEQQLPSRNNALLRNIFENASPTVHKVIQDWAAFNGKANIAEQAARILASIRQTIENANDIPAKQKTELLNALHKLSNASTASLKESPEVRQISVLIAKLSAVDAVLKPFQSSVFLSERQTQDHLHFLTREAADQAASIRQLAQQSSSPIVKDIMQSAQAAVDTAIDGKIIREAMRSIITSMGFNYEASLAGKEADFDRLSAALKPQLILLSQDQSVSPQLREVAEQLLFRMNGPMMQSGEVGHNQQIVMQLPLEFLGKRIDATLQWNGRMKEDGKIDADYARILFYLDLQSLEKTIVDMVVQNRIISITVFNADESIKQIGMPIVERLKKGLSEIDYQFSGIFFKNFEEHGKKASERSNKRIPEREGVDFRI</sequence>
<organism evidence="1 2">
    <name type="scientific">Sporosarcina contaminans</name>
    <dbReference type="NCBI Taxonomy" id="633403"/>
    <lineage>
        <taxon>Bacteria</taxon>
        <taxon>Bacillati</taxon>
        <taxon>Bacillota</taxon>
        <taxon>Bacilli</taxon>
        <taxon>Bacillales</taxon>
        <taxon>Caryophanaceae</taxon>
        <taxon>Sporosarcina</taxon>
    </lineage>
</organism>
<dbReference type="RefSeq" id="WP_381479772.1">
    <property type="nucleotide sequence ID" value="NZ_JBHTLT010000016.1"/>
</dbReference>
<dbReference type="SUPFAM" id="SSF48371">
    <property type="entry name" value="ARM repeat"/>
    <property type="match status" value="1"/>
</dbReference>